<comment type="caution">
    <text evidence="3">The sequence shown here is derived from an EMBL/GenBank/DDBJ whole genome shotgun (WGS) entry which is preliminary data.</text>
</comment>
<protein>
    <recommendedName>
        <fullName evidence="5">Hydroxyproline-rich glycoprotein family protein</fullName>
    </recommendedName>
</protein>
<dbReference type="AlphaFoldDB" id="A0A8K0H1E9"/>
<dbReference type="Proteomes" id="UP000796880">
    <property type="component" value="Unassembled WGS sequence"/>
</dbReference>
<dbReference type="OrthoDB" id="2020598at2759"/>
<feature type="compositionally biased region" description="Basic and acidic residues" evidence="2">
    <location>
        <begin position="276"/>
        <end position="286"/>
    </location>
</feature>
<organism evidence="3 4">
    <name type="scientific">Rhamnella rubrinervis</name>
    <dbReference type="NCBI Taxonomy" id="2594499"/>
    <lineage>
        <taxon>Eukaryota</taxon>
        <taxon>Viridiplantae</taxon>
        <taxon>Streptophyta</taxon>
        <taxon>Embryophyta</taxon>
        <taxon>Tracheophyta</taxon>
        <taxon>Spermatophyta</taxon>
        <taxon>Magnoliopsida</taxon>
        <taxon>eudicotyledons</taxon>
        <taxon>Gunneridae</taxon>
        <taxon>Pentapetalae</taxon>
        <taxon>rosids</taxon>
        <taxon>fabids</taxon>
        <taxon>Rosales</taxon>
        <taxon>Rhamnaceae</taxon>
        <taxon>rhamnoid group</taxon>
        <taxon>Rhamneae</taxon>
        <taxon>Rhamnella</taxon>
    </lineage>
</organism>
<dbReference type="InterPro" id="IPR040265">
    <property type="entry name" value="CHUP1/IPGA1-like"/>
</dbReference>
<proteinExistence type="predicted"/>
<sequence length="666" mass="74087">MAMFYCTSSIVQRQSTGCVSKNSGEVMVGMKTENNSHGWTGNLMLMMELRKKILVFRDTIDIPPCNGSSPIHELVMGTVEDLHNLCPNVVSYNLASEMEQISIDQGLYLLYNALKCVGDSWAKNHKWICNLGQDSEECLDNVSLEQLGRKVLEKLKYTTDMAKEIFDIMDEDEKKNNIGRIEGSTIGDALLESYSDKKISCPSPNTTTSTPPQLTAFDMKMRDFADMSYSRPLLLPLRLQALGNLKPNGIKSLSLNKSPPPTQNVEPGKQIQEVFEGKEDSKKTENLPKFGPSFDSNAIPQVREPVAAPSPSPLPSSPSPPPLTSSNPPINEISVPSPPPPINQPHTGPTLPSIVMTKVGTPPPPPPIGVAKLLRPKKANNKLKRSSQMGNLYRILKGKVEGSGLNGKQSHGKKSHIGGSAAGGKQGMADALAEMTKRSAYFQQIEEDVQKHSKSIMEIKVAMNSFQTKDMAELIRFHKYVEQHLEKLTDETQVLARFEGFPTKKLESLRTAAALYMKLKGIIKNLESWKVDTPLGMLLDKVESYFNKIKGEVDALDRSKDEDSKRFQSHNIHFDFNILVRIKESMVDVSSSVMELALEEKREAKEAANVENESKLQGQAKHLKLLWRAFQLAFRVYSFAGGQDDRAEMLTKELALEIETIDPQHH</sequence>
<feature type="region of interest" description="Disordered" evidence="2">
    <location>
        <begin position="404"/>
        <end position="423"/>
    </location>
</feature>
<evidence type="ECO:0000256" key="1">
    <source>
        <dbReference type="ARBA" id="ARBA00023054"/>
    </source>
</evidence>
<feature type="compositionally biased region" description="Pro residues" evidence="2">
    <location>
        <begin position="308"/>
        <end position="323"/>
    </location>
</feature>
<evidence type="ECO:0000313" key="4">
    <source>
        <dbReference type="Proteomes" id="UP000796880"/>
    </source>
</evidence>
<evidence type="ECO:0008006" key="5">
    <source>
        <dbReference type="Google" id="ProtNLM"/>
    </source>
</evidence>
<accession>A0A8K0H1E9</accession>
<name>A0A8K0H1E9_9ROSA</name>
<evidence type="ECO:0000256" key="2">
    <source>
        <dbReference type="SAM" id="MobiDB-lite"/>
    </source>
</evidence>
<keyword evidence="4" id="KW-1185">Reference proteome</keyword>
<dbReference type="PANTHER" id="PTHR31342">
    <property type="entry name" value="PROTEIN CHUP1, CHLOROPLASTIC"/>
    <property type="match status" value="1"/>
</dbReference>
<feature type="compositionally biased region" description="Low complexity" evidence="2">
    <location>
        <begin position="324"/>
        <end position="335"/>
    </location>
</feature>
<gene>
    <name evidence="3" type="ORF">FNV43_RR13579</name>
</gene>
<reference evidence="3" key="1">
    <citation type="submission" date="2020-03" db="EMBL/GenBank/DDBJ databases">
        <title>A high-quality chromosome-level genome assembly of a woody plant with both climbing and erect habits, Rhamnella rubrinervis.</title>
        <authorList>
            <person name="Lu Z."/>
            <person name="Yang Y."/>
            <person name="Zhu X."/>
            <person name="Sun Y."/>
        </authorList>
    </citation>
    <scope>NUCLEOTIDE SEQUENCE</scope>
    <source>
        <strain evidence="3">BYM</strain>
        <tissue evidence="3">Leaf</tissue>
    </source>
</reference>
<dbReference type="PANTHER" id="PTHR31342:SF52">
    <property type="entry name" value="HYDROXYPROLINE-RICH GLYCOPROTEIN FAMILY PROTEIN"/>
    <property type="match status" value="1"/>
</dbReference>
<evidence type="ECO:0000313" key="3">
    <source>
        <dbReference type="EMBL" id="KAF3443889.1"/>
    </source>
</evidence>
<feature type="region of interest" description="Disordered" evidence="2">
    <location>
        <begin position="276"/>
        <end position="358"/>
    </location>
</feature>
<keyword evidence="1" id="KW-0175">Coiled coil</keyword>
<dbReference type="EMBL" id="VOIH02000006">
    <property type="protein sequence ID" value="KAF3443889.1"/>
    <property type="molecule type" value="Genomic_DNA"/>
</dbReference>